<dbReference type="GO" id="GO:0008023">
    <property type="term" value="C:transcription elongation factor complex"/>
    <property type="evidence" value="ECO:0007669"/>
    <property type="project" value="InterPro"/>
</dbReference>
<proteinExistence type="inferred from homology"/>
<dbReference type="PANTHER" id="PTHR23288:SF17">
    <property type="entry name" value="RNA POLYMERASE II ELONGATION FACTOR ELL"/>
    <property type="match status" value="1"/>
</dbReference>
<sequence>MAALVAGVQYGLSSHSNFHENKSLIFVKLTDSAQRAIEDFLRNRNKTSQNPTIQFLGNEGQLSFPSTQSSHGSAGFTFSLSGNQDIEGPQGGFECIQQTGPTSLESLGALPCKMRIQANDDVYETTRHRMAVAEENNKNKCTRVIKANGPDIGRKVKVKGRTIPPPLNNNPRHRESSNIPPSSIANHQSRLSSSYKPAPSSNPPPVVRNQPEKKVSDIMRRPLKERLIHLLALRPYKKPELYDRISREGIKERERSSMTTILKQVAFMRDNTYHLHRYVWNDVQEDWPYYSEQEKAMLKRRKPQNLTPPGSSDGGSSGSGQSPNSVHPGSPPAITAPPPNLLNKRPGYYQGNDGLPTKKPRISHYKKPEPGSNVSSTNTTSSSSSSSSKGSENGRTAGSGGVSGGVIGSGSVGSCVGGSAGNGGGGGGGGAGAGAGAGGAGAGAGTGGSASGGGNNGGLFEIWEQRPQQHQPQQQQQQRERRAEYRPERTSNSEVLRGGGSYANGKACLTPSNNADESNHASDQRDGGIASNEGNAASANTAGHNSHSNLTHSNSTCNSSRYHHGAVGGGGGSAGGGGGGGGGGSKSMLGSSENAVGAGVDYLARNAPSSASSAGNAAALGGGSAGAGSTGGGAAGGGSASGGGSNSTSGGYSAIPNGVINERRDRSDRARGDRDRESRKRNSANSGTTGSTTTDHNLRRRYKAEFNADYEEYKRLHAQVAMVSGRFKQLEERLKEEEAIGNIEGCKEVKRQILMEYNETKRDPLQRETKRRFHYLHEKLSHIKRLVLEYDTQNNTGSMMVAASNGNTGDSKETKEMDSLRY</sequence>
<dbReference type="InterPro" id="IPR036390">
    <property type="entry name" value="WH_DNA-bd_sf"/>
</dbReference>
<reference evidence="9" key="2">
    <citation type="journal article" date="2023" name="Commun. Biol.">
        <title>Intrasexual cuticular hydrocarbon dimorphism in a wasp sheds light on hydrocarbon biosynthesis genes in Hymenoptera.</title>
        <authorList>
            <person name="Moris V.C."/>
            <person name="Podsiadlowski L."/>
            <person name="Martin S."/>
            <person name="Oeyen J.P."/>
            <person name="Donath A."/>
            <person name="Petersen M."/>
            <person name="Wilbrandt J."/>
            <person name="Misof B."/>
            <person name="Liedtke D."/>
            <person name="Thamm M."/>
            <person name="Scheiner R."/>
            <person name="Schmitt T."/>
            <person name="Niehuis O."/>
        </authorList>
    </citation>
    <scope>NUCLEOTIDE SEQUENCE</scope>
    <source>
        <strain evidence="9">GBR_01_08_01A</strain>
    </source>
</reference>
<evidence type="ECO:0000256" key="7">
    <source>
        <dbReference type="SAM" id="MobiDB-lite"/>
    </source>
</evidence>
<feature type="compositionally biased region" description="Basic and acidic residues" evidence="7">
    <location>
        <begin position="661"/>
        <end position="680"/>
    </location>
</feature>
<feature type="region of interest" description="Disordered" evidence="7">
    <location>
        <begin position="146"/>
        <end position="218"/>
    </location>
</feature>
<accession>A0AAD9VQY0</accession>
<evidence type="ECO:0000256" key="6">
    <source>
        <dbReference type="PROSITE-ProRule" id="PRU01324"/>
    </source>
</evidence>
<comment type="similarity">
    <text evidence="2 6">Belongs to the ELL/occludin family.</text>
</comment>
<feature type="compositionally biased region" description="Basic and acidic residues" evidence="7">
    <location>
        <begin position="810"/>
        <end position="822"/>
    </location>
</feature>
<feature type="region of interest" description="Disordered" evidence="7">
    <location>
        <begin position="298"/>
        <end position="593"/>
    </location>
</feature>
<dbReference type="PROSITE" id="PS51980">
    <property type="entry name" value="OCEL"/>
    <property type="match status" value="1"/>
</dbReference>
<dbReference type="Proteomes" id="UP001258017">
    <property type="component" value="Unassembled WGS sequence"/>
</dbReference>
<keyword evidence="3" id="KW-0805">Transcription regulation</keyword>
<keyword evidence="5" id="KW-0539">Nucleus</keyword>
<feature type="compositionally biased region" description="Pro residues" evidence="7">
    <location>
        <begin position="329"/>
        <end position="340"/>
    </location>
</feature>
<dbReference type="GO" id="GO:0042795">
    <property type="term" value="P:snRNA transcription by RNA polymerase II"/>
    <property type="evidence" value="ECO:0007669"/>
    <property type="project" value="TreeGrafter"/>
</dbReference>
<feature type="compositionally biased region" description="Low complexity" evidence="7">
    <location>
        <begin position="544"/>
        <end position="560"/>
    </location>
</feature>
<feature type="region of interest" description="Disordered" evidence="7">
    <location>
        <begin position="606"/>
        <end position="699"/>
    </location>
</feature>
<feature type="compositionally biased region" description="Basic and acidic residues" evidence="7">
    <location>
        <begin position="478"/>
        <end position="491"/>
    </location>
</feature>
<feature type="compositionally biased region" description="Polar residues" evidence="7">
    <location>
        <begin position="532"/>
        <end position="543"/>
    </location>
</feature>
<dbReference type="Pfam" id="PF10390">
    <property type="entry name" value="ELL"/>
    <property type="match status" value="1"/>
</dbReference>
<evidence type="ECO:0000256" key="3">
    <source>
        <dbReference type="ARBA" id="ARBA00023015"/>
    </source>
</evidence>
<dbReference type="GO" id="GO:0032968">
    <property type="term" value="P:positive regulation of transcription elongation by RNA polymerase II"/>
    <property type="evidence" value="ECO:0007669"/>
    <property type="project" value="TreeGrafter"/>
</dbReference>
<feature type="compositionally biased region" description="Low complexity" evidence="7">
    <location>
        <begin position="609"/>
        <end position="619"/>
    </location>
</feature>
<dbReference type="Gene3D" id="1.10.10.2670">
    <property type="entry name" value="E3 ubiquitin-protein ligase"/>
    <property type="match status" value="1"/>
</dbReference>
<dbReference type="EMBL" id="JAIFRP010000030">
    <property type="protein sequence ID" value="KAK2583444.1"/>
    <property type="molecule type" value="Genomic_DNA"/>
</dbReference>
<evidence type="ECO:0000256" key="4">
    <source>
        <dbReference type="ARBA" id="ARBA00023163"/>
    </source>
</evidence>
<gene>
    <name evidence="9" type="ORF">KPH14_009418</name>
</gene>
<dbReference type="SUPFAM" id="SSF46785">
    <property type="entry name" value="Winged helix' DNA-binding domain"/>
    <property type="match status" value="1"/>
</dbReference>
<dbReference type="SUPFAM" id="SSF144292">
    <property type="entry name" value="occludin/ELL-like"/>
    <property type="match status" value="1"/>
</dbReference>
<evidence type="ECO:0000313" key="9">
    <source>
        <dbReference type="EMBL" id="KAK2583444.1"/>
    </source>
</evidence>
<evidence type="ECO:0000256" key="2">
    <source>
        <dbReference type="ARBA" id="ARBA00009171"/>
    </source>
</evidence>
<dbReference type="GO" id="GO:0000987">
    <property type="term" value="F:cis-regulatory region sequence-specific DNA binding"/>
    <property type="evidence" value="ECO:0007669"/>
    <property type="project" value="TreeGrafter"/>
</dbReference>
<evidence type="ECO:0000256" key="1">
    <source>
        <dbReference type="ARBA" id="ARBA00004123"/>
    </source>
</evidence>
<dbReference type="InterPro" id="IPR019464">
    <property type="entry name" value="ELL_N"/>
</dbReference>
<evidence type="ECO:0000256" key="5">
    <source>
        <dbReference type="ARBA" id="ARBA00023242"/>
    </source>
</evidence>
<evidence type="ECO:0000259" key="8">
    <source>
        <dbReference type="PROSITE" id="PS51980"/>
    </source>
</evidence>
<keyword evidence="10" id="KW-1185">Reference proteome</keyword>
<name>A0AAD9VQY0_9HYME</name>
<dbReference type="InterPro" id="IPR031176">
    <property type="entry name" value="ELL/occludin"/>
</dbReference>
<dbReference type="GO" id="GO:0006368">
    <property type="term" value="P:transcription elongation by RNA polymerase II"/>
    <property type="evidence" value="ECO:0007669"/>
    <property type="project" value="InterPro"/>
</dbReference>
<feature type="compositionally biased region" description="Gly residues" evidence="7">
    <location>
        <begin position="620"/>
        <end position="645"/>
    </location>
</feature>
<keyword evidence="4" id="KW-0804">Transcription</keyword>
<feature type="compositionally biased region" description="Gly residues" evidence="7">
    <location>
        <begin position="397"/>
        <end position="457"/>
    </location>
</feature>
<dbReference type="AlphaFoldDB" id="A0AAD9VQY0"/>
<comment type="caution">
    <text evidence="9">The sequence shown here is derived from an EMBL/GenBank/DDBJ whole genome shotgun (WGS) entry which is preliminary data.</text>
</comment>
<reference evidence="9" key="1">
    <citation type="submission" date="2021-08" db="EMBL/GenBank/DDBJ databases">
        <authorList>
            <person name="Misof B."/>
            <person name="Oliver O."/>
            <person name="Podsiadlowski L."/>
            <person name="Donath A."/>
            <person name="Peters R."/>
            <person name="Mayer C."/>
            <person name="Rust J."/>
            <person name="Gunkel S."/>
            <person name="Lesny P."/>
            <person name="Martin S."/>
            <person name="Oeyen J.P."/>
            <person name="Petersen M."/>
            <person name="Panagiotis P."/>
            <person name="Wilbrandt J."/>
            <person name="Tanja T."/>
        </authorList>
    </citation>
    <scope>NUCLEOTIDE SEQUENCE</scope>
    <source>
        <strain evidence="9">GBR_01_08_01A</strain>
        <tissue evidence="9">Thorax + abdomen</tissue>
    </source>
</reference>
<feature type="compositionally biased region" description="Basic and acidic residues" evidence="7">
    <location>
        <begin position="517"/>
        <end position="526"/>
    </location>
</feature>
<feature type="region of interest" description="Disordered" evidence="7">
    <location>
        <begin position="801"/>
        <end position="822"/>
    </location>
</feature>
<feature type="compositionally biased region" description="Gly residues" evidence="7">
    <location>
        <begin position="566"/>
        <end position="585"/>
    </location>
</feature>
<dbReference type="Pfam" id="PF07303">
    <property type="entry name" value="Occludin_ELL"/>
    <property type="match status" value="1"/>
</dbReference>
<comment type="subcellular location">
    <subcellularLocation>
        <location evidence="1">Nucleus</location>
    </subcellularLocation>
</comment>
<dbReference type="InterPro" id="IPR042065">
    <property type="entry name" value="E3_ELL-like"/>
</dbReference>
<protein>
    <recommendedName>
        <fullName evidence="8">OCEL domain-containing protein</fullName>
    </recommendedName>
</protein>
<dbReference type="PANTHER" id="PTHR23288">
    <property type="entry name" value="OCCLUDIN AND RNA POLYMERASE II ELONGATION FACTOR ELL"/>
    <property type="match status" value="1"/>
</dbReference>
<feature type="compositionally biased region" description="Low complexity" evidence="7">
    <location>
        <begin position="371"/>
        <end position="394"/>
    </location>
</feature>
<dbReference type="Gene3D" id="6.10.140.340">
    <property type="match status" value="1"/>
</dbReference>
<feature type="domain" description="OCEL" evidence="8">
    <location>
        <begin position="684"/>
        <end position="795"/>
    </location>
</feature>
<feature type="compositionally biased region" description="Low complexity" evidence="7">
    <location>
        <begin position="465"/>
        <end position="477"/>
    </location>
</feature>
<evidence type="ECO:0000313" key="10">
    <source>
        <dbReference type="Proteomes" id="UP001258017"/>
    </source>
</evidence>
<feature type="compositionally biased region" description="Polar residues" evidence="7">
    <location>
        <begin position="177"/>
        <end position="195"/>
    </location>
</feature>
<dbReference type="InterPro" id="IPR010844">
    <property type="entry name" value="Occludin_ELL"/>
</dbReference>
<organism evidence="9 10">
    <name type="scientific">Odynerus spinipes</name>
    <dbReference type="NCBI Taxonomy" id="1348599"/>
    <lineage>
        <taxon>Eukaryota</taxon>
        <taxon>Metazoa</taxon>
        <taxon>Ecdysozoa</taxon>
        <taxon>Arthropoda</taxon>
        <taxon>Hexapoda</taxon>
        <taxon>Insecta</taxon>
        <taxon>Pterygota</taxon>
        <taxon>Neoptera</taxon>
        <taxon>Endopterygota</taxon>
        <taxon>Hymenoptera</taxon>
        <taxon>Apocrita</taxon>
        <taxon>Aculeata</taxon>
        <taxon>Vespoidea</taxon>
        <taxon>Vespidae</taxon>
        <taxon>Eumeninae</taxon>
        <taxon>Odynerus</taxon>
    </lineage>
</organism>